<sequence>MKKVTHRSRAALPLARRCILENFEYGINHRFHHQLPKQPVGMKLQMIEIMYVKLILHVL</sequence>
<evidence type="ECO:0000313" key="2">
    <source>
        <dbReference type="Proteomes" id="UP000054653"/>
    </source>
</evidence>
<protein>
    <submittedName>
        <fullName evidence="1">Uncharacterized protein</fullName>
    </submittedName>
</protein>
<keyword evidence="2" id="KW-1185">Reference proteome</keyword>
<dbReference type="Proteomes" id="UP000054653">
    <property type="component" value="Unassembled WGS sequence"/>
</dbReference>
<proteinExistence type="predicted"/>
<dbReference type="AlphaFoldDB" id="A0A0V0Z1F2"/>
<accession>A0A0V0Z1F2</accession>
<organism evidence="1 2">
    <name type="scientific">Trichinella britovi</name>
    <name type="common">Parasitic roundworm</name>
    <dbReference type="NCBI Taxonomy" id="45882"/>
    <lineage>
        <taxon>Eukaryota</taxon>
        <taxon>Metazoa</taxon>
        <taxon>Ecdysozoa</taxon>
        <taxon>Nematoda</taxon>
        <taxon>Enoplea</taxon>
        <taxon>Dorylaimia</taxon>
        <taxon>Trichinellida</taxon>
        <taxon>Trichinellidae</taxon>
        <taxon>Trichinella</taxon>
    </lineage>
</organism>
<evidence type="ECO:0000313" key="1">
    <source>
        <dbReference type="EMBL" id="KRY06286.1"/>
    </source>
</evidence>
<name>A0A0V0Z1F2_TRIBR</name>
<comment type="caution">
    <text evidence="1">The sequence shown here is derived from an EMBL/GenBank/DDBJ whole genome shotgun (WGS) entry which is preliminary data.</text>
</comment>
<dbReference type="EMBL" id="JYDI01004538">
    <property type="protein sequence ID" value="KRY06286.1"/>
    <property type="molecule type" value="Genomic_DNA"/>
</dbReference>
<reference evidence="1 2" key="1">
    <citation type="submission" date="2015-01" db="EMBL/GenBank/DDBJ databases">
        <title>Evolution of Trichinella species and genotypes.</title>
        <authorList>
            <person name="Korhonen P.K."/>
            <person name="Edoardo P."/>
            <person name="Giuseppe L.R."/>
            <person name="Gasser R.B."/>
        </authorList>
    </citation>
    <scope>NUCLEOTIDE SEQUENCE [LARGE SCALE GENOMIC DNA]</scope>
    <source>
        <strain evidence="1">ISS120</strain>
    </source>
</reference>
<gene>
    <name evidence="1" type="ORF">T03_8339</name>
</gene>